<keyword evidence="5" id="KW-1185">Reference proteome</keyword>
<evidence type="ECO:0000313" key="5">
    <source>
        <dbReference type="Proteomes" id="UP001139559"/>
    </source>
</evidence>
<sequence>MKLLNQVIIITGGTSGIGLEIVKRLSKTNEVIVLGRGEAKLAQLSADYGVKGYKVDLSDSNEVEWVASELLKRFPKVNVLINNAAVQFPAAFNSDDFNYDTIQSEITTNFTSVCSLCYLLLPALGRSGNNDISKSLILNINSGLALAPKRSSAVYCATKAALNSFSISLRYQLEHSNVSVMQALMPLVDTKMTQGRGTNKMTIVEAVDRLISGVEKGIEDNDIGKVGLLRWLNRLSPKMASKLMKTT</sequence>
<evidence type="ECO:0000256" key="3">
    <source>
        <dbReference type="RuleBase" id="RU000363"/>
    </source>
</evidence>
<evidence type="ECO:0000256" key="2">
    <source>
        <dbReference type="ARBA" id="ARBA00023002"/>
    </source>
</evidence>
<dbReference type="GO" id="GO:0016020">
    <property type="term" value="C:membrane"/>
    <property type="evidence" value="ECO:0007669"/>
    <property type="project" value="TreeGrafter"/>
</dbReference>
<dbReference type="InterPro" id="IPR036291">
    <property type="entry name" value="NAD(P)-bd_dom_sf"/>
</dbReference>
<comment type="similarity">
    <text evidence="1 3">Belongs to the short-chain dehydrogenases/reductases (SDR) family.</text>
</comment>
<dbReference type="PRINTS" id="PR00080">
    <property type="entry name" value="SDRFAMILY"/>
</dbReference>
<dbReference type="AlphaFoldDB" id="A0A9X1XIX2"/>
<dbReference type="Gene3D" id="3.40.50.720">
    <property type="entry name" value="NAD(P)-binding Rossmann-like Domain"/>
    <property type="match status" value="1"/>
</dbReference>
<dbReference type="PANTHER" id="PTHR44196">
    <property type="entry name" value="DEHYDROGENASE/REDUCTASE SDR FAMILY MEMBER 7B"/>
    <property type="match status" value="1"/>
</dbReference>
<dbReference type="InterPro" id="IPR002347">
    <property type="entry name" value="SDR_fam"/>
</dbReference>
<dbReference type="GO" id="GO:0016491">
    <property type="term" value="F:oxidoreductase activity"/>
    <property type="evidence" value="ECO:0007669"/>
    <property type="project" value="UniProtKB-KW"/>
</dbReference>
<comment type="caution">
    <text evidence="4">The sequence shown here is derived from an EMBL/GenBank/DDBJ whole genome shotgun (WGS) entry which is preliminary data.</text>
</comment>
<name>A0A9X1XIX2_9VIBR</name>
<organism evidence="4 5">
    <name type="scientific">Vibrio amylolyticus</name>
    <dbReference type="NCBI Taxonomy" id="2847292"/>
    <lineage>
        <taxon>Bacteria</taxon>
        <taxon>Pseudomonadati</taxon>
        <taxon>Pseudomonadota</taxon>
        <taxon>Gammaproteobacteria</taxon>
        <taxon>Vibrionales</taxon>
        <taxon>Vibrionaceae</taxon>
        <taxon>Vibrio</taxon>
    </lineage>
</organism>
<evidence type="ECO:0000256" key="1">
    <source>
        <dbReference type="ARBA" id="ARBA00006484"/>
    </source>
</evidence>
<dbReference type="PANTHER" id="PTHR44196:SF1">
    <property type="entry name" value="DEHYDROGENASE_REDUCTASE SDR FAMILY MEMBER 7B"/>
    <property type="match status" value="1"/>
</dbReference>
<protein>
    <submittedName>
        <fullName evidence="4">SDR family NAD(P)-dependent oxidoreductase</fullName>
    </submittedName>
</protein>
<reference evidence="4" key="1">
    <citation type="submission" date="2021-11" db="EMBL/GenBank/DDBJ databases">
        <title>Vibrio ZSDE26 sp. nov. and Vibrio ZSDZ34 sp. nov., isolated from coastal seawater in Qingdao.</title>
        <authorList>
            <person name="Zhang P."/>
        </authorList>
    </citation>
    <scope>NUCLEOTIDE SEQUENCE</scope>
    <source>
        <strain evidence="4">ZSDE26</strain>
    </source>
</reference>
<dbReference type="PRINTS" id="PR00081">
    <property type="entry name" value="GDHRDH"/>
</dbReference>
<dbReference type="RefSeq" id="WP_248008934.1">
    <property type="nucleotide sequence ID" value="NZ_JAJHVV010000006.1"/>
</dbReference>
<accession>A0A9X1XIX2</accession>
<gene>
    <name evidence="4" type="ORF">KP803_11290</name>
</gene>
<dbReference type="EMBL" id="JAJHVV010000006">
    <property type="protein sequence ID" value="MCK6263852.1"/>
    <property type="molecule type" value="Genomic_DNA"/>
</dbReference>
<dbReference type="SUPFAM" id="SSF51735">
    <property type="entry name" value="NAD(P)-binding Rossmann-fold domains"/>
    <property type="match status" value="1"/>
</dbReference>
<evidence type="ECO:0000313" key="4">
    <source>
        <dbReference type="EMBL" id="MCK6263852.1"/>
    </source>
</evidence>
<keyword evidence="2" id="KW-0560">Oxidoreductase</keyword>
<dbReference type="Proteomes" id="UP001139559">
    <property type="component" value="Unassembled WGS sequence"/>
</dbReference>
<dbReference type="Pfam" id="PF00106">
    <property type="entry name" value="adh_short"/>
    <property type="match status" value="1"/>
</dbReference>
<dbReference type="PROSITE" id="PS00061">
    <property type="entry name" value="ADH_SHORT"/>
    <property type="match status" value="1"/>
</dbReference>
<proteinExistence type="inferred from homology"/>
<dbReference type="InterPro" id="IPR020904">
    <property type="entry name" value="Sc_DH/Rdtase_CS"/>
</dbReference>